<dbReference type="AlphaFoldDB" id="A0A1H7QE21"/>
<dbReference type="InterPro" id="IPR000843">
    <property type="entry name" value="HTH_LacI"/>
</dbReference>
<reference evidence="6" key="1">
    <citation type="submission" date="2016-10" db="EMBL/GenBank/DDBJ databases">
        <authorList>
            <person name="Varghese N."/>
            <person name="Submissions S."/>
        </authorList>
    </citation>
    <scope>NUCLEOTIDE SEQUENCE [LARGE SCALE GENOMIC DNA]</scope>
    <source>
        <strain evidence="6">DSM 18733</strain>
    </source>
</reference>
<evidence type="ECO:0000256" key="2">
    <source>
        <dbReference type="ARBA" id="ARBA00023125"/>
    </source>
</evidence>
<dbReference type="GO" id="GO:0001216">
    <property type="term" value="F:DNA-binding transcription activator activity"/>
    <property type="evidence" value="ECO:0007669"/>
    <property type="project" value="InterPro"/>
</dbReference>
<dbReference type="SUPFAM" id="SSF47413">
    <property type="entry name" value="lambda repressor-like DNA-binding domains"/>
    <property type="match status" value="1"/>
</dbReference>
<dbReference type="Gene3D" id="3.40.50.2300">
    <property type="match status" value="2"/>
</dbReference>
<dbReference type="InterPro" id="IPR000394">
    <property type="entry name" value="RNA_pol_sigma_54"/>
</dbReference>
<dbReference type="OrthoDB" id="9803256at2"/>
<evidence type="ECO:0000259" key="4">
    <source>
        <dbReference type="PROSITE" id="PS50932"/>
    </source>
</evidence>
<gene>
    <name evidence="5" type="ORF">SAMN05661044_02555</name>
</gene>
<proteinExistence type="predicted"/>
<dbReference type="CDD" id="cd01392">
    <property type="entry name" value="HTH_LacI"/>
    <property type="match status" value="1"/>
</dbReference>
<feature type="domain" description="HTH lacI-type" evidence="4">
    <location>
        <begin position="5"/>
        <end position="59"/>
    </location>
</feature>
<dbReference type="PROSITE" id="PS50932">
    <property type="entry name" value="HTH_LACI_2"/>
    <property type="match status" value="1"/>
</dbReference>
<dbReference type="Gene3D" id="1.10.260.40">
    <property type="entry name" value="lambda repressor-like DNA-binding domains"/>
    <property type="match status" value="1"/>
</dbReference>
<dbReference type="PANTHER" id="PTHR30146">
    <property type="entry name" value="LACI-RELATED TRANSCRIPTIONAL REPRESSOR"/>
    <property type="match status" value="1"/>
</dbReference>
<dbReference type="RefSeq" id="WP_093324751.1">
    <property type="nucleotide sequence ID" value="NZ_FOAF01000002.1"/>
</dbReference>
<dbReference type="InterPro" id="IPR010982">
    <property type="entry name" value="Lambda_DNA-bd_dom_sf"/>
</dbReference>
<dbReference type="Pfam" id="PF00532">
    <property type="entry name" value="Peripla_BP_1"/>
    <property type="match status" value="1"/>
</dbReference>
<name>A0A1H7QE21_OLID1</name>
<accession>A0A1H7QE21</accession>
<evidence type="ECO:0000313" key="6">
    <source>
        <dbReference type="Proteomes" id="UP000199421"/>
    </source>
</evidence>
<dbReference type="STRING" id="407022.SAMN05661044_02555"/>
<dbReference type="CDD" id="cd06267">
    <property type="entry name" value="PBP1_LacI_sugar_binding-like"/>
    <property type="match status" value="1"/>
</dbReference>
<dbReference type="GO" id="GO:0016987">
    <property type="term" value="F:sigma factor activity"/>
    <property type="evidence" value="ECO:0007669"/>
    <property type="project" value="InterPro"/>
</dbReference>
<evidence type="ECO:0000256" key="3">
    <source>
        <dbReference type="ARBA" id="ARBA00023163"/>
    </source>
</evidence>
<evidence type="ECO:0000256" key="1">
    <source>
        <dbReference type="ARBA" id="ARBA00023015"/>
    </source>
</evidence>
<dbReference type="PROSITE" id="PS50044">
    <property type="entry name" value="SIGMA54_3"/>
    <property type="match status" value="1"/>
</dbReference>
<keyword evidence="1" id="KW-0805">Transcription regulation</keyword>
<dbReference type="InterPro" id="IPR028082">
    <property type="entry name" value="Peripla_BP_I"/>
</dbReference>
<dbReference type="EMBL" id="FOAF01000002">
    <property type="protein sequence ID" value="SEL46079.1"/>
    <property type="molecule type" value="Genomic_DNA"/>
</dbReference>
<dbReference type="Proteomes" id="UP000199421">
    <property type="component" value="Unassembled WGS sequence"/>
</dbReference>
<dbReference type="InterPro" id="IPR001761">
    <property type="entry name" value="Peripla_BP/Lac1_sug-bd_dom"/>
</dbReference>
<dbReference type="GO" id="GO:0000976">
    <property type="term" value="F:transcription cis-regulatory region binding"/>
    <property type="evidence" value="ECO:0007669"/>
    <property type="project" value="TreeGrafter"/>
</dbReference>
<keyword evidence="3" id="KW-0804">Transcription</keyword>
<dbReference type="SUPFAM" id="SSF53822">
    <property type="entry name" value="Periplasmic binding protein-like I"/>
    <property type="match status" value="1"/>
</dbReference>
<dbReference type="PANTHER" id="PTHR30146:SF109">
    <property type="entry name" value="HTH-TYPE TRANSCRIPTIONAL REGULATOR GALS"/>
    <property type="match status" value="1"/>
</dbReference>
<dbReference type="Pfam" id="PF00356">
    <property type="entry name" value="LacI"/>
    <property type="match status" value="1"/>
</dbReference>
<sequence length="342" mass="37983">MFKPITIKDIALALDLSASTVSRALSDSYEINPETKKRVLEYAEKNNYKRNPIALSLKQRKSYSIGVIVCEVANSFFSQAIDGIESIAYKNGYNIVISQSHDSSDQEIMNIQHLANRSVDGILISLSAETTNFDHIQKLHGAGLPIVFFDRIYDGLATHKVSSDNKKGAKMATQHLINKGYRKIAHLANAPHLSITKERLAGYQEALTENGFKVDPSNITYCHHGGSSQKEVDTAVQYFLSMKDKPDAIFVASDRLSIGCLTALKKFSGNNYDPAIAGFSNSDVLDLFKSDFSSIRQPAFEMGRVATDLLIQLIESKYPVHEYQSVVLGTELIERIKSKPRN</sequence>
<protein>
    <submittedName>
        <fullName evidence="5">Transcriptional regulator, LacI family</fullName>
    </submittedName>
</protein>
<dbReference type="PROSITE" id="PS00717">
    <property type="entry name" value="SIGMA54_1"/>
    <property type="match status" value="1"/>
</dbReference>
<organism evidence="5 6">
    <name type="scientific">Olivibacter domesticus</name>
    <name type="common">Pseudosphingobacterium domesticum</name>
    <dbReference type="NCBI Taxonomy" id="407022"/>
    <lineage>
        <taxon>Bacteria</taxon>
        <taxon>Pseudomonadati</taxon>
        <taxon>Bacteroidota</taxon>
        <taxon>Sphingobacteriia</taxon>
        <taxon>Sphingobacteriales</taxon>
        <taxon>Sphingobacteriaceae</taxon>
        <taxon>Olivibacter</taxon>
    </lineage>
</organism>
<keyword evidence="6" id="KW-1185">Reference proteome</keyword>
<dbReference type="SMART" id="SM00354">
    <property type="entry name" value="HTH_LACI"/>
    <property type="match status" value="1"/>
</dbReference>
<keyword evidence="2" id="KW-0238">DNA-binding</keyword>
<evidence type="ECO:0000313" key="5">
    <source>
        <dbReference type="EMBL" id="SEL46079.1"/>
    </source>
</evidence>